<evidence type="ECO:0000256" key="1">
    <source>
        <dbReference type="PROSITE-ProRule" id="PRU00024"/>
    </source>
</evidence>
<name>A0A6J8B7Q0_MYTCO</name>
<dbReference type="AlphaFoldDB" id="A0A6J8B7Q0"/>
<keyword evidence="1" id="KW-0862">Zinc</keyword>
<accession>A0A6J8B7Q0</accession>
<dbReference type="InterPro" id="IPR012337">
    <property type="entry name" value="RNaseH-like_sf"/>
</dbReference>
<protein>
    <recommendedName>
        <fullName evidence="2">B box-type domain-containing protein</fullName>
    </recommendedName>
</protein>
<evidence type="ECO:0000259" key="2">
    <source>
        <dbReference type="PROSITE" id="PS50119"/>
    </source>
</evidence>
<feature type="domain" description="B box-type" evidence="2">
    <location>
        <begin position="1"/>
        <end position="48"/>
    </location>
</feature>
<dbReference type="SUPFAM" id="SSF53098">
    <property type="entry name" value="Ribonuclease H-like"/>
    <property type="match status" value="1"/>
</dbReference>
<dbReference type="OrthoDB" id="10064731at2759"/>
<keyword evidence="1" id="KW-0479">Metal-binding</keyword>
<dbReference type="InterPro" id="IPR036397">
    <property type="entry name" value="RNaseH_sf"/>
</dbReference>
<sequence>MECQPCRKQNRLSSAKYWCTECDEALCHSCKSQHKSFKVSGNHNVIELQQDFALPVDSQNESVGVGNDEWIMCHEHRDKSLEYFYFACTKNGTNTLRGDTNKDGVESGSSTIELESQASNWELSHPVSKLLLTSPVTSAPSLTLTCSTSLPAESLHNSPVGFLSSSFITQTTHLPFAADSGNGSQFYFYLMKSFRIEKRNKDIAISDAKLMPNKYHIAIAETSNPSPGNRILCIFVFNPKRRVYKISFLFLPNDDFTLDYSGSDPTSYSAKVFGETYTAECYARSGPFYAMRRKINGTYSYLCAKDAMFNREHDLLVYYRMSWVHFPGNPTICDICNGKGYWPPLLLKVLRSVMAARGCTMSLYRQQSNGRCESINGTLKSMLEKLCTESAEEWNEFVPYAFFAYREVPHEETVFSLFELLYGWPVRGPIAILRGLFTGEDEIHCSVIEHVITIRDRLADVSEIVKVNLSHRKGKIKTWYYKRTRFRAFEPKDELLLFLPAAASKNNADALSRI</sequence>
<dbReference type="CDD" id="cd19757">
    <property type="entry name" value="Bbox1"/>
    <property type="match status" value="1"/>
</dbReference>
<dbReference type="Gene3D" id="3.30.420.10">
    <property type="entry name" value="Ribonuclease H-like superfamily/Ribonuclease H"/>
    <property type="match status" value="1"/>
</dbReference>
<evidence type="ECO:0000313" key="4">
    <source>
        <dbReference type="Proteomes" id="UP000507470"/>
    </source>
</evidence>
<keyword evidence="4" id="KW-1185">Reference proteome</keyword>
<reference evidence="3 4" key="1">
    <citation type="submission" date="2020-06" db="EMBL/GenBank/DDBJ databases">
        <authorList>
            <person name="Li R."/>
            <person name="Bekaert M."/>
        </authorList>
    </citation>
    <scope>NUCLEOTIDE SEQUENCE [LARGE SCALE GENOMIC DNA]</scope>
    <source>
        <strain evidence="4">wild</strain>
    </source>
</reference>
<proteinExistence type="predicted"/>
<dbReference type="InterPro" id="IPR000315">
    <property type="entry name" value="Znf_B-box"/>
</dbReference>
<dbReference type="EMBL" id="CACVKT020002686">
    <property type="protein sequence ID" value="CAC5379350.1"/>
    <property type="molecule type" value="Genomic_DNA"/>
</dbReference>
<dbReference type="PANTHER" id="PTHR37984:SF15">
    <property type="entry name" value="INTEGRASE CATALYTIC DOMAIN-CONTAINING PROTEIN"/>
    <property type="match status" value="1"/>
</dbReference>
<evidence type="ECO:0000313" key="3">
    <source>
        <dbReference type="EMBL" id="CAC5379350.1"/>
    </source>
</evidence>
<dbReference type="PROSITE" id="PS50119">
    <property type="entry name" value="ZF_BBOX"/>
    <property type="match status" value="1"/>
</dbReference>
<keyword evidence="1" id="KW-0863">Zinc-finger</keyword>
<dbReference type="Proteomes" id="UP000507470">
    <property type="component" value="Unassembled WGS sequence"/>
</dbReference>
<dbReference type="InterPro" id="IPR050951">
    <property type="entry name" value="Retrovirus_Pol_polyprotein"/>
</dbReference>
<dbReference type="GO" id="GO:0008270">
    <property type="term" value="F:zinc ion binding"/>
    <property type="evidence" value="ECO:0007669"/>
    <property type="project" value="UniProtKB-KW"/>
</dbReference>
<organism evidence="3 4">
    <name type="scientific">Mytilus coruscus</name>
    <name type="common">Sea mussel</name>
    <dbReference type="NCBI Taxonomy" id="42192"/>
    <lineage>
        <taxon>Eukaryota</taxon>
        <taxon>Metazoa</taxon>
        <taxon>Spiralia</taxon>
        <taxon>Lophotrochozoa</taxon>
        <taxon>Mollusca</taxon>
        <taxon>Bivalvia</taxon>
        <taxon>Autobranchia</taxon>
        <taxon>Pteriomorphia</taxon>
        <taxon>Mytilida</taxon>
        <taxon>Mytiloidea</taxon>
        <taxon>Mytilidae</taxon>
        <taxon>Mytilinae</taxon>
        <taxon>Mytilus</taxon>
    </lineage>
</organism>
<dbReference type="Gene3D" id="3.30.160.60">
    <property type="entry name" value="Classic Zinc Finger"/>
    <property type="match status" value="1"/>
</dbReference>
<gene>
    <name evidence="3" type="ORF">MCOR_15425</name>
</gene>
<dbReference type="PANTHER" id="PTHR37984">
    <property type="entry name" value="PROTEIN CBG26694"/>
    <property type="match status" value="1"/>
</dbReference>
<dbReference type="GO" id="GO:0003676">
    <property type="term" value="F:nucleic acid binding"/>
    <property type="evidence" value="ECO:0007669"/>
    <property type="project" value="InterPro"/>
</dbReference>